<dbReference type="PROSITE" id="PS50102">
    <property type="entry name" value="RRM"/>
    <property type="match status" value="1"/>
</dbReference>
<dbReference type="Proteomes" id="UP001151699">
    <property type="component" value="Unassembled WGS sequence"/>
</dbReference>
<dbReference type="Gene3D" id="3.30.70.330">
    <property type="match status" value="1"/>
</dbReference>
<dbReference type="AlphaFoldDB" id="A0A9Q0RTD9"/>
<evidence type="ECO:0000256" key="2">
    <source>
        <dbReference type="PROSITE-ProRule" id="PRU00176"/>
    </source>
</evidence>
<feature type="region of interest" description="Disordered" evidence="3">
    <location>
        <begin position="18"/>
        <end position="102"/>
    </location>
</feature>
<feature type="compositionally biased region" description="Low complexity" evidence="3">
    <location>
        <begin position="44"/>
        <end position="55"/>
    </location>
</feature>
<evidence type="ECO:0000259" key="4">
    <source>
        <dbReference type="PROSITE" id="PS50102"/>
    </source>
</evidence>
<dbReference type="SUPFAM" id="SSF54928">
    <property type="entry name" value="RNA-binding domain, RBD"/>
    <property type="match status" value="1"/>
</dbReference>
<dbReference type="InterPro" id="IPR012677">
    <property type="entry name" value="Nucleotide-bd_a/b_plait_sf"/>
</dbReference>
<keyword evidence="1 2" id="KW-0694">RNA-binding</keyword>
<dbReference type="PANTHER" id="PTHR23236:SF11">
    <property type="entry name" value="EUKARYOTIC TRANSLATION INITIATION FACTOR 4H"/>
    <property type="match status" value="1"/>
</dbReference>
<dbReference type="InterPro" id="IPR000504">
    <property type="entry name" value="RRM_dom"/>
</dbReference>
<reference evidence="5" key="1">
    <citation type="submission" date="2022-07" db="EMBL/GenBank/DDBJ databases">
        <authorList>
            <person name="Trinca V."/>
            <person name="Uliana J.V.C."/>
            <person name="Torres T.T."/>
            <person name="Ward R.J."/>
            <person name="Monesi N."/>
        </authorList>
    </citation>
    <scope>NUCLEOTIDE SEQUENCE</scope>
    <source>
        <strain evidence="5">HSMRA1968</strain>
        <tissue evidence="5">Whole embryos</tissue>
    </source>
</reference>
<evidence type="ECO:0000313" key="6">
    <source>
        <dbReference type="Proteomes" id="UP001151699"/>
    </source>
</evidence>
<dbReference type="EMBL" id="WJQU01002324">
    <property type="protein sequence ID" value="KAJ6633000.1"/>
    <property type="molecule type" value="Genomic_DNA"/>
</dbReference>
<dbReference type="PANTHER" id="PTHR23236">
    <property type="entry name" value="EUKARYOTIC TRANSLATION INITIATION FACTOR 4B/4H"/>
    <property type="match status" value="1"/>
</dbReference>
<proteinExistence type="predicted"/>
<feature type="domain" description="RRM" evidence="4">
    <location>
        <begin position="125"/>
        <end position="198"/>
    </location>
</feature>
<protein>
    <submittedName>
        <fullName evidence="5">RNA-binding protein</fullName>
    </submittedName>
</protein>
<evidence type="ECO:0000313" key="5">
    <source>
        <dbReference type="EMBL" id="KAJ6633000.1"/>
    </source>
</evidence>
<dbReference type="Pfam" id="PF00076">
    <property type="entry name" value="RRM_1"/>
    <property type="match status" value="1"/>
</dbReference>
<gene>
    <name evidence="5" type="ORF">Bhyg_16168</name>
</gene>
<sequence>MSESEDSDYIVEHYIQPKTCSVPLRNDEGADLLGNFDDSKRKNNGIGDDNNSNGGTSDGEDRSENEDYENGDIESGSETDNRKQETESIGSRKLKVKKPSKEYDGKISQEQIAALLRGSTKSNRFVVYVTNLNFGTSKERLTEYFSTAGNVKAVRIPKNRKGGFAFVEMCDVDGFKNAFSLHNTILDERPIKIQLSEAGKKKSANKKNILKQKNRKLAEMRNETKTFSKSGKNYDKSIKKEIAKEKLQQTKLWERRKARREKKKNIQK</sequence>
<organism evidence="5 6">
    <name type="scientific">Pseudolycoriella hygida</name>
    <dbReference type="NCBI Taxonomy" id="35572"/>
    <lineage>
        <taxon>Eukaryota</taxon>
        <taxon>Metazoa</taxon>
        <taxon>Ecdysozoa</taxon>
        <taxon>Arthropoda</taxon>
        <taxon>Hexapoda</taxon>
        <taxon>Insecta</taxon>
        <taxon>Pterygota</taxon>
        <taxon>Neoptera</taxon>
        <taxon>Endopterygota</taxon>
        <taxon>Diptera</taxon>
        <taxon>Nematocera</taxon>
        <taxon>Sciaroidea</taxon>
        <taxon>Sciaridae</taxon>
        <taxon>Pseudolycoriella</taxon>
    </lineage>
</organism>
<comment type="caution">
    <text evidence="5">The sequence shown here is derived from an EMBL/GenBank/DDBJ whole genome shotgun (WGS) entry which is preliminary data.</text>
</comment>
<dbReference type="CDD" id="cd00590">
    <property type="entry name" value="RRM_SF"/>
    <property type="match status" value="1"/>
</dbReference>
<dbReference type="InterPro" id="IPR035979">
    <property type="entry name" value="RBD_domain_sf"/>
</dbReference>
<keyword evidence="6" id="KW-1185">Reference proteome</keyword>
<evidence type="ECO:0000256" key="1">
    <source>
        <dbReference type="ARBA" id="ARBA00022884"/>
    </source>
</evidence>
<name>A0A9Q0RTD9_9DIPT</name>
<evidence type="ECO:0000256" key="3">
    <source>
        <dbReference type="SAM" id="MobiDB-lite"/>
    </source>
</evidence>
<feature type="compositionally biased region" description="Acidic residues" evidence="3">
    <location>
        <begin position="61"/>
        <end position="77"/>
    </location>
</feature>
<dbReference type="SMART" id="SM00360">
    <property type="entry name" value="RRM"/>
    <property type="match status" value="1"/>
</dbReference>
<dbReference type="GO" id="GO:0003723">
    <property type="term" value="F:RNA binding"/>
    <property type="evidence" value="ECO:0007669"/>
    <property type="project" value="UniProtKB-UniRule"/>
</dbReference>
<dbReference type="OrthoDB" id="167718at2759"/>
<accession>A0A9Q0RTD9</accession>